<keyword evidence="1 5" id="KW-0820">tRNA-binding</keyword>
<proteinExistence type="inferred from homology"/>
<dbReference type="Gene3D" id="2.30.310.10">
    <property type="entry name" value="ibrinogen binding protein from staphylococcus aureus domain"/>
    <property type="match status" value="1"/>
</dbReference>
<comment type="subunit">
    <text evidence="5">Associates with stalled 50S ribosomal subunits. Binds to RqcP.</text>
</comment>
<evidence type="ECO:0000256" key="2">
    <source>
        <dbReference type="ARBA" id="ARBA00022730"/>
    </source>
</evidence>
<protein>
    <recommendedName>
        <fullName evidence="5">Rqc2 homolog RqcH</fullName>
        <shortName evidence="5">RqcH</shortName>
    </recommendedName>
</protein>
<dbReference type="Pfam" id="PF05670">
    <property type="entry name" value="NFACT-R_1"/>
    <property type="match status" value="1"/>
</dbReference>
<dbReference type="InterPro" id="IPR008532">
    <property type="entry name" value="NFACT_RNA-bd"/>
</dbReference>
<keyword evidence="3 5" id="KW-0694">RNA-binding</keyword>
<dbReference type="PANTHER" id="PTHR15239">
    <property type="entry name" value="NUCLEAR EXPORT MEDIATOR FACTOR NEMF"/>
    <property type="match status" value="1"/>
</dbReference>
<dbReference type="GO" id="GO:0019843">
    <property type="term" value="F:rRNA binding"/>
    <property type="evidence" value="ECO:0007669"/>
    <property type="project" value="UniProtKB-UniRule"/>
</dbReference>
<dbReference type="PANTHER" id="PTHR15239:SF6">
    <property type="entry name" value="RIBOSOME QUALITY CONTROL COMPLEX SUBUNIT NEMF"/>
    <property type="match status" value="1"/>
</dbReference>
<name>A0A0P9CIY2_9BACL</name>
<gene>
    <name evidence="5" type="primary">rqcH</name>
    <name evidence="7" type="ORF">AN477_03025</name>
</gene>
<evidence type="ECO:0000256" key="3">
    <source>
        <dbReference type="ARBA" id="ARBA00022884"/>
    </source>
</evidence>
<sequence length="610" mass="68761">MDGLGIHVLANEWQSWFAGARVDKVHQPSARELVLTLRTGGKNERILLSAHRQMARAHVLRHIRPNNPQDPPMFCMLLRRRIEGGRIISVWQPGWERILGLEIEAQNDFGDLVKYHLILEVMGKHSNLVFCQADEAGNPSKIVDSIVHVTPDMSRVRPVLPGHLYTAPPPQDKLSIEDLKSQMLVDSLANAQTRKQVERNVMSQLQGSGPETVREALFRARDGQVAETGVKAPAVTDAWTITAEEAPRFAEQLLLALRQIYDEAVNRKEPATVAEDQLGQTIAAAPFRMLSQTRVVNMDSYDEALEKLYQSALTMSQFSAEQRNITRSVTESLDKLRGKLVKLENERLESLDSETPRIYGEVLMAFAYQVEKGASSVTLPNFYDDDNPLEIHLNPALSATQNATHYFKTASKKKRAIPLIAEEIAQTTEDINYLESVLALLEQTEPSGYGAIRTELERQGFLNRKRDARNQGRQSRAKAKAHDDIGKPEEYLSVDGFRIRVGRNNLQNDRLTLKWSQQDDIWLHVKDAPGSHVVIQTERRTIPEATLHQAALLAAYFSKLRTSVNVPVDYTETRHVWKPNGARPGHVLYDHQKTLYATPDKSLIDAIARP</sequence>
<dbReference type="PATRIC" id="fig|471514.4.peg.2940"/>
<dbReference type="InterPro" id="IPR051608">
    <property type="entry name" value="RQC_Subunit_NEMF"/>
</dbReference>
<reference evidence="7 8" key="1">
    <citation type="submission" date="2015-09" db="EMBL/GenBank/DDBJ databases">
        <title>Draft genome sequence of Alicyclobacillus ferrooxydans DSM 22381.</title>
        <authorList>
            <person name="Hemp J."/>
        </authorList>
    </citation>
    <scope>NUCLEOTIDE SEQUENCE [LARGE SCALE GENOMIC DNA]</scope>
    <source>
        <strain evidence="7 8">TC-34</strain>
    </source>
</reference>
<comment type="function">
    <text evidence="5">Key component of the ribosome quality control system (RQC), a ribosome-associated complex that mediates the extraction of incompletely synthesized nascent chains from stalled ribosomes and their subsequent degradation. RqcH recruits Ala-charged tRNA, and with RqcP directs the elongation of stalled nascent chains on 50S ribosomal subunits, leading to non-templated C-terminal alanine extensions (Ala tail). The Ala tail promotes nascent chain degradation. May add between 1 and at least 8 Ala residues. Binds to stalled 50S ribosomal subunits.</text>
</comment>
<dbReference type="GO" id="GO:1990112">
    <property type="term" value="C:RQC complex"/>
    <property type="evidence" value="ECO:0007669"/>
    <property type="project" value="TreeGrafter"/>
</dbReference>
<evidence type="ECO:0000313" key="7">
    <source>
        <dbReference type="EMBL" id="KPV45337.1"/>
    </source>
</evidence>
<feature type="domain" description="NFACT RNA-binding" evidence="6">
    <location>
        <begin position="491"/>
        <end position="581"/>
    </location>
</feature>
<evidence type="ECO:0000256" key="1">
    <source>
        <dbReference type="ARBA" id="ARBA00022555"/>
    </source>
</evidence>
<dbReference type="EMBL" id="LJCO01000011">
    <property type="protein sequence ID" value="KPV45337.1"/>
    <property type="molecule type" value="Genomic_DNA"/>
</dbReference>
<dbReference type="RefSeq" id="WP_054967680.1">
    <property type="nucleotide sequence ID" value="NZ_LJCO01000011.1"/>
</dbReference>
<comment type="similarity">
    <text evidence="5">Belongs to the NEMF family.</text>
</comment>
<evidence type="ECO:0000256" key="4">
    <source>
        <dbReference type="ARBA" id="ARBA00022917"/>
    </source>
</evidence>
<dbReference type="GO" id="GO:0072344">
    <property type="term" value="P:rescue of stalled ribosome"/>
    <property type="evidence" value="ECO:0007669"/>
    <property type="project" value="UniProtKB-UniRule"/>
</dbReference>
<accession>A0A0P9CIY2</accession>
<dbReference type="InterPro" id="IPR043682">
    <property type="entry name" value="RqcH_bacterial"/>
</dbReference>
<evidence type="ECO:0000313" key="8">
    <source>
        <dbReference type="Proteomes" id="UP000050482"/>
    </source>
</evidence>
<evidence type="ECO:0000256" key="5">
    <source>
        <dbReference type="HAMAP-Rule" id="MF_00844"/>
    </source>
</evidence>
<dbReference type="Pfam" id="PF05833">
    <property type="entry name" value="NFACT_N"/>
    <property type="match status" value="1"/>
</dbReference>
<dbReference type="Proteomes" id="UP000050482">
    <property type="component" value="Unassembled WGS sequence"/>
</dbReference>
<keyword evidence="8" id="KW-1185">Reference proteome</keyword>
<dbReference type="GO" id="GO:0043023">
    <property type="term" value="F:ribosomal large subunit binding"/>
    <property type="evidence" value="ECO:0007669"/>
    <property type="project" value="UniProtKB-UniRule"/>
</dbReference>
<keyword evidence="5" id="KW-0175">Coiled coil</keyword>
<keyword evidence="4 5" id="KW-0648">Protein biosynthesis</keyword>
<keyword evidence="2 5" id="KW-0699">rRNA-binding</keyword>
<evidence type="ECO:0000259" key="6">
    <source>
        <dbReference type="Pfam" id="PF05670"/>
    </source>
</evidence>
<organism evidence="7 8">
    <name type="scientific">Alicyclobacillus ferrooxydans</name>
    <dbReference type="NCBI Taxonomy" id="471514"/>
    <lineage>
        <taxon>Bacteria</taxon>
        <taxon>Bacillati</taxon>
        <taxon>Bacillota</taxon>
        <taxon>Bacilli</taxon>
        <taxon>Bacillales</taxon>
        <taxon>Alicyclobacillaceae</taxon>
        <taxon>Alicyclobacillus</taxon>
    </lineage>
</organism>
<comment type="caution">
    <text evidence="7">The sequence shown here is derived from an EMBL/GenBank/DDBJ whole genome shotgun (WGS) entry which is preliminary data.</text>
</comment>
<dbReference type="HAMAP" id="MF_00844_B">
    <property type="entry name" value="RqcH_B"/>
    <property type="match status" value="1"/>
</dbReference>
<dbReference type="GO" id="GO:0000049">
    <property type="term" value="F:tRNA binding"/>
    <property type="evidence" value="ECO:0007669"/>
    <property type="project" value="UniProtKB-UniRule"/>
</dbReference>
<dbReference type="STRING" id="471514.AN477_03025"/>
<dbReference type="AlphaFoldDB" id="A0A0P9CIY2"/>
<feature type="coiled-coil region" evidence="5">
    <location>
        <begin position="326"/>
        <end position="353"/>
    </location>
</feature>